<evidence type="ECO:0000256" key="1">
    <source>
        <dbReference type="ARBA" id="ARBA00002274"/>
    </source>
</evidence>
<reference evidence="14" key="1">
    <citation type="submission" date="2023-03" db="EMBL/GenBank/DDBJ databases">
        <authorList>
            <person name="Cleenwerck I."/>
        </authorList>
    </citation>
    <scope>NUCLEOTIDE SEQUENCE</scope>
    <source>
        <strain evidence="14">LMG 32879</strain>
    </source>
</reference>
<name>A0AA35UNG8_9PROT</name>
<evidence type="ECO:0000313" key="15">
    <source>
        <dbReference type="Proteomes" id="UP001176960"/>
    </source>
</evidence>
<dbReference type="EMBL" id="CATKSH010000007">
    <property type="protein sequence ID" value="CAI9120681.1"/>
    <property type="molecule type" value="Genomic_DNA"/>
</dbReference>
<keyword evidence="15" id="KW-1185">Reference proteome</keyword>
<organism evidence="14 15">
    <name type="scientific">Brytella acorum</name>
    <dbReference type="NCBI Taxonomy" id="2959299"/>
    <lineage>
        <taxon>Bacteria</taxon>
        <taxon>Pseudomonadati</taxon>
        <taxon>Pseudomonadota</taxon>
        <taxon>Alphaproteobacteria</taxon>
        <taxon>Acetobacterales</taxon>
        <taxon>Acetobacteraceae</taxon>
        <taxon>Brytella</taxon>
    </lineage>
</organism>
<dbReference type="Proteomes" id="UP001176960">
    <property type="component" value="Unassembled WGS sequence"/>
</dbReference>
<keyword evidence="10 13" id="KW-0067">ATP-binding</keyword>
<dbReference type="GO" id="GO:0009029">
    <property type="term" value="F:lipid-A 4'-kinase activity"/>
    <property type="evidence" value="ECO:0007669"/>
    <property type="project" value="UniProtKB-UniRule"/>
</dbReference>
<dbReference type="GO" id="GO:0005886">
    <property type="term" value="C:plasma membrane"/>
    <property type="evidence" value="ECO:0007669"/>
    <property type="project" value="TreeGrafter"/>
</dbReference>
<keyword evidence="5 13" id="KW-0444">Lipid biosynthesis</keyword>
<comment type="similarity">
    <text evidence="13">Belongs to the LpxK family.</text>
</comment>
<gene>
    <name evidence="13 14" type="primary">lpxK</name>
    <name evidence="14" type="ORF">LMG32879_001519</name>
</gene>
<dbReference type="HAMAP" id="MF_00409">
    <property type="entry name" value="LpxK"/>
    <property type="match status" value="1"/>
</dbReference>
<dbReference type="PANTHER" id="PTHR42724:SF1">
    <property type="entry name" value="TETRAACYLDISACCHARIDE 4'-KINASE, MITOCHONDRIAL-RELATED"/>
    <property type="match status" value="1"/>
</dbReference>
<evidence type="ECO:0000256" key="10">
    <source>
        <dbReference type="ARBA" id="ARBA00022840"/>
    </source>
</evidence>
<keyword evidence="7 13" id="KW-0808">Transferase</keyword>
<evidence type="ECO:0000256" key="6">
    <source>
        <dbReference type="ARBA" id="ARBA00022556"/>
    </source>
</evidence>
<keyword evidence="6 13" id="KW-0441">Lipid A biosynthesis</keyword>
<dbReference type="SUPFAM" id="SSF52540">
    <property type="entry name" value="P-loop containing nucleoside triphosphate hydrolases"/>
    <property type="match status" value="1"/>
</dbReference>
<evidence type="ECO:0000256" key="11">
    <source>
        <dbReference type="ARBA" id="ARBA00023098"/>
    </source>
</evidence>
<evidence type="ECO:0000256" key="7">
    <source>
        <dbReference type="ARBA" id="ARBA00022679"/>
    </source>
</evidence>
<keyword evidence="9 13" id="KW-0418">Kinase</keyword>
<dbReference type="NCBIfam" id="TIGR00682">
    <property type="entry name" value="lpxK"/>
    <property type="match status" value="1"/>
</dbReference>
<evidence type="ECO:0000256" key="5">
    <source>
        <dbReference type="ARBA" id="ARBA00022516"/>
    </source>
</evidence>
<evidence type="ECO:0000256" key="9">
    <source>
        <dbReference type="ARBA" id="ARBA00022777"/>
    </source>
</evidence>
<evidence type="ECO:0000313" key="14">
    <source>
        <dbReference type="EMBL" id="CAI9120681.1"/>
    </source>
</evidence>
<dbReference type="GO" id="GO:0005524">
    <property type="term" value="F:ATP binding"/>
    <property type="evidence" value="ECO:0007669"/>
    <property type="project" value="UniProtKB-UniRule"/>
</dbReference>
<dbReference type="Pfam" id="PF02606">
    <property type="entry name" value="LpxK"/>
    <property type="match status" value="1"/>
</dbReference>
<dbReference type="AlphaFoldDB" id="A0AA35UNG8"/>
<proteinExistence type="inferred from homology"/>
<keyword evidence="8 13" id="KW-0547">Nucleotide-binding</keyword>
<comment type="pathway">
    <text evidence="2 13">Glycolipid biosynthesis; lipid IV(A) biosynthesis; lipid IV(A) from (3R)-3-hydroxytetradecanoyl-[acyl-carrier-protein] and UDP-N-acetyl-alpha-D-glucosamine: step 6/6.</text>
</comment>
<feature type="binding site" evidence="13">
    <location>
        <begin position="55"/>
        <end position="62"/>
    </location>
    <ligand>
        <name>ATP</name>
        <dbReference type="ChEBI" id="CHEBI:30616"/>
    </ligand>
</feature>
<accession>A0AA35UNG8</accession>
<evidence type="ECO:0000256" key="2">
    <source>
        <dbReference type="ARBA" id="ARBA00004870"/>
    </source>
</evidence>
<sequence length="328" mass="35704">MTIGPPRFWNKPRATAPSKLLMPLTRITLAIGTLRRRVSRPLRVDVPVLCCGNLTMGGAGKTTLALDLGRRLLTQGHRPHFLTRGYGGRHRSALRVEPLLHTARDVGDEPLLLAAVAPTWVGRNRAETAQLAIAAGADCLILDDGLQNGTLHQTMRIVTVDGETGFGNGQLFPAGPLRERPTDGLARADAVIMIGTDQTGLLATLPSGIPTLQATLIPGPEIRRLLGRRVVAFAGLARPAKFFTTLTDAGIQPIRCISFPDHHRYTHRDLERLATLRRNSGVTLLTTAKDAVKLPPWFRDQVTVISVELLWADPEAPTRLLARLWSGT</sequence>
<dbReference type="InterPro" id="IPR003758">
    <property type="entry name" value="LpxK"/>
</dbReference>
<evidence type="ECO:0000256" key="13">
    <source>
        <dbReference type="HAMAP-Rule" id="MF_00409"/>
    </source>
</evidence>
<dbReference type="EC" id="2.7.1.130" evidence="3 13"/>
<dbReference type="GO" id="GO:0009245">
    <property type="term" value="P:lipid A biosynthetic process"/>
    <property type="evidence" value="ECO:0007669"/>
    <property type="project" value="UniProtKB-UniRule"/>
</dbReference>
<evidence type="ECO:0000256" key="3">
    <source>
        <dbReference type="ARBA" id="ARBA00012071"/>
    </source>
</evidence>
<comment type="function">
    <text evidence="1 13">Transfers the gamma-phosphate of ATP to the 4'-position of a tetraacyldisaccharide 1-phosphate intermediate (termed DS-1-P) to form tetraacyldisaccharide 1,4'-bis-phosphate (lipid IVA).</text>
</comment>
<keyword evidence="11 13" id="KW-0443">Lipid metabolism</keyword>
<evidence type="ECO:0000256" key="12">
    <source>
        <dbReference type="ARBA" id="ARBA00029757"/>
    </source>
</evidence>
<dbReference type="GO" id="GO:0009244">
    <property type="term" value="P:lipopolysaccharide core region biosynthetic process"/>
    <property type="evidence" value="ECO:0007669"/>
    <property type="project" value="TreeGrafter"/>
</dbReference>
<evidence type="ECO:0000256" key="4">
    <source>
        <dbReference type="ARBA" id="ARBA00016436"/>
    </source>
</evidence>
<protein>
    <recommendedName>
        <fullName evidence="4 13">Tetraacyldisaccharide 4'-kinase</fullName>
        <ecNumber evidence="3 13">2.7.1.130</ecNumber>
    </recommendedName>
    <alternativeName>
        <fullName evidence="12 13">Lipid A 4'-kinase</fullName>
    </alternativeName>
</protein>
<dbReference type="PANTHER" id="PTHR42724">
    <property type="entry name" value="TETRAACYLDISACCHARIDE 4'-KINASE"/>
    <property type="match status" value="1"/>
</dbReference>
<dbReference type="InterPro" id="IPR027417">
    <property type="entry name" value="P-loop_NTPase"/>
</dbReference>
<comment type="caution">
    <text evidence="14">The sequence shown here is derived from an EMBL/GenBank/DDBJ whole genome shotgun (WGS) entry which is preliminary data.</text>
</comment>
<comment type="catalytic activity">
    <reaction evidence="13">
        <text>a lipid A disaccharide + ATP = a lipid IVA + ADP + H(+)</text>
        <dbReference type="Rhea" id="RHEA:67840"/>
        <dbReference type="ChEBI" id="CHEBI:15378"/>
        <dbReference type="ChEBI" id="CHEBI:30616"/>
        <dbReference type="ChEBI" id="CHEBI:176343"/>
        <dbReference type="ChEBI" id="CHEBI:176425"/>
        <dbReference type="ChEBI" id="CHEBI:456216"/>
        <dbReference type="EC" id="2.7.1.130"/>
    </reaction>
</comment>
<evidence type="ECO:0000256" key="8">
    <source>
        <dbReference type="ARBA" id="ARBA00022741"/>
    </source>
</evidence>